<dbReference type="GeneID" id="113058987"/>
<evidence type="ECO:0000256" key="12">
    <source>
        <dbReference type="SAM" id="Phobius"/>
    </source>
</evidence>
<proteinExistence type="predicted"/>
<dbReference type="Proteomes" id="UP000515129">
    <property type="component" value="Chromosome 40"/>
</dbReference>
<organism evidence="15 16">
    <name type="scientific">Carassius auratus</name>
    <name type="common">Goldfish</name>
    <dbReference type="NCBI Taxonomy" id="7957"/>
    <lineage>
        <taxon>Eukaryota</taxon>
        <taxon>Metazoa</taxon>
        <taxon>Chordata</taxon>
        <taxon>Craniata</taxon>
        <taxon>Vertebrata</taxon>
        <taxon>Euteleostomi</taxon>
        <taxon>Actinopterygii</taxon>
        <taxon>Neopterygii</taxon>
        <taxon>Teleostei</taxon>
        <taxon>Ostariophysi</taxon>
        <taxon>Cypriniformes</taxon>
        <taxon>Cyprinidae</taxon>
        <taxon>Cyprininae</taxon>
        <taxon>Carassius</taxon>
    </lineage>
</organism>
<evidence type="ECO:0000256" key="6">
    <source>
        <dbReference type="ARBA" id="ARBA00023136"/>
    </source>
</evidence>
<feature type="transmembrane region" description="Helical" evidence="12">
    <location>
        <begin position="136"/>
        <end position="156"/>
    </location>
</feature>
<evidence type="ECO:0000256" key="3">
    <source>
        <dbReference type="ARBA" id="ARBA00022692"/>
    </source>
</evidence>
<protein>
    <submittedName>
        <fullName evidence="16">Uncharacterized protein LOC113058987 isoform X2</fullName>
    </submittedName>
</protein>
<evidence type="ECO:0000313" key="16">
    <source>
        <dbReference type="RefSeq" id="XP_026083012.1"/>
    </source>
</evidence>
<evidence type="ECO:0000256" key="8">
    <source>
        <dbReference type="ARBA" id="ARBA00023170"/>
    </source>
</evidence>
<feature type="region of interest" description="Disordered" evidence="11">
    <location>
        <begin position="167"/>
        <end position="230"/>
    </location>
</feature>
<dbReference type="GO" id="GO:0042102">
    <property type="term" value="P:positive regulation of T cell proliferation"/>
    <property type="evidence" value="ECO:0007669"/>
    <property type="project" value="TreeGrafter"/>
</dbReference>
<evidence type="ECO:0000256" key="13">
    <source>
        <dbReference type="SAM" id="SignalP"/>
    </source>
</evidence>
<dbReference type="PANTHER" id="PTHR25466:SF14">
    <property type="entry name" value="BUTYROPHILIN SUBFAMILY 2 MEMBER A2-LIKE-RELATED"/>
    <property type="match status" value="1"/>
</dbReference>
<feature type="domain" description="Ig-like" evidence="14">
    <location>
        <begin position="41"/>
        <end position="125"/>
    </location>
</feature>
<dbReference type="GO" id="GO:0031295">
    <property type="term" value="P:T cell costimulation"/>
    <property type="evidence" value="ECO:0007669"/>
    <property type="project" value="TreeGrafter"/>
</dbReference>
<keyword evidence="3 12" id="KW-0812">Transmembrane</keyword>
<evidence type="ECO:0000256" key="10">
    <source>
        <dbReference type="ARBA" id="ARBA00023319"/>
    </source>
</evidence>
<evidence type="ECO:0000259" key="14">
    <source>
        <dbReference type="PROSITE" id="PS50835"/>
    </source>
</evidence>
<dbReference type="GO" id="GO:0007166">
    <property type="term" value="P:cell surface receptor signaling pathway"/>
    <property type="evidence" value="ECO:0007669"/>
    <property type="project" value="TreeGrafter"/>
</dbReference>
<keyword evidence="6 12" id="KW-0472">Membrane</keyword>
<dbReference type="GO" id="GO:0071222">
    <property type="term" value="P:cellular response to lipopolysaccharide"/>
    <property type="evidence" value="ECO:0007669"/>
    <property type="project" value="TreeGrafter"/>
</dbReference>
<dbReference type="PROSITE" id="PS50835">
    <property type="entry name" value="IG_LIKE"/>
    <property type="match status" value="1"/>
</dbReference>
<dbReference type="RefSeq" id="XP_026083012.1">
    <property type="nucleotide sequence ID" value="XM_026227227.1"/>
</dbReference>
<keyword evidence="5 12" id="KW-1133">Transmembrane helix</keyword>
<evidence type="ECO:0000256" key="11">
    <source>
        <dbReference type="SAM" id="MobiDB-lite"/>
    </source>
</evidence>
<keyword evidence="10" id="KW-0393">Immunoglobulin domain</keyword>
<dbReference type="Gene3D" id="2.60.40.10">
    <property type="entry name" value="Immunoglobulins"/>
    <property type="match status" value="1"/>
</dbReference>
<feature type="compositionally biased region" description="Basic and acidic residues" evidence="11">
    <location>
        <begin position="192"/>
        <end position="205"/>
    </location>
</feature>
<dbReference type="InterPro" id="IPR007110">
    <property type="entry name" value="Ig-like_dom"/>
</dbReference>
<keyword evidence="4 13" id="KW-0732">Signal</keyword>
<comment type="subcellular location">
    <subcellularLocation>
        <location evidence="1">Cell membrane</location>
        <topology evidence="1">Single-pass type I membrane protein</topology>
    </subcellularLocation>
</comment>
<evidence type="ECO:0000256" key="4">
    <source>
        <dbReference type="ARBA" id="ARBA00022729"/>
    </source>
</evidence>
<keyword evidence="15" id="KW-1185">Reference proteome</keyword>
<evidence type="ECO:0000256" key="2">
    <source>
        <dbReference type="ARBA" id="ARBA00022475"/>
    </source>
</evidence>
<dbReference type="GO" id="GO:0006955">
    <property type="term" value="P:immune response"/>
    <property type="evidence" value="ECO:0007669"/>
    <property type="project" value="TreeGrafter"/>
</dbReference>
<dbReference type="InterPro" id="IPR051713">
    <property type="entry name" value="T-cell_Activation_Regulation"/>
</dbReference>
<feature type="chain" id="PRO_5027981222" evidence="13">
    <location>
        <begin position="19"/>
        <end position="293"/>
    </location>
</feature>
<gene>
    <name evidence="16" type="primary">LOC113058987</name>
</gene>
<reference evidence="16" key="1">
    <citation type="submission" date="2025-08" db="UniProtKB">
        <authorList>
            <consortium name="RefSeq"/>
        </authorList>
    </citation>
    <scope>IDENTIFICATION</scope>
    <source>
        <strain evidence="16">Wakin</strain>
        <tissue evidence="16">Muscle</tissue>
    </source>
</reference>
<dbReference type="SUPFAM" id="SSF48726">
    <property type="entry name" value="Immunoglobulin"/>
    <property type="match status" value="1"/>
</dbReference>
<dbReference type="InterPro" id="IPR036179">
    <property type="entry name" value="Ig-like_dom_sf"/>
</dbReference>
<keyword evidence="8" id="KW-0675">Receptor</keyword>
<keyword evidence="2" id="KW-1003">Cell membrane</keyword>
<dbReference type="InterPro" id="IPR013783">
    <property type="entry name" value="Ig-like_fold"/>
</dbReference>
<dbReference type="AlphaFoldDB" id="A0A6P6LHN1"/>
<dbReference type="GO" id="GO:0009897">
    <property type="term" value="C:external side of plasma membrane"/>
    <property type="evidence" value="ECO:0007669"/>
    <property type="project" value="TreeGrafter"/>
</dbReference>
<accession>A0A6P6LHN1</accession>
<name>A0A6P6LHN1_CARAU</name>
<dbReference type="PANTHER" id="PTHR25466">
    <property type="entry name" value="T-LYMPHOCYTE ACTIVATION ANTIGEN"/>
    <property type="match status" value="1"/>
</dbReference>
<sequence length="293" mass="33375">MYISHFWIFFGALVSSNALDQWNTRCIDVTVNASLKSEVFLPCHFNINHYNGTLTVNWSHSSATDRLVTIMTDGKIIFHNPSEGRVNVFPLLSKHGNFSIFIHDLQSSDIGTYFCELNSECWRVTIIKRFSESNPWFYFAAGAGLFILLFIAFSLLSKFCEKCVNTSSKSNPVNGVQREGANSPEETQNTESSEHRNKNRRENDIHAPNQSSAVQLGQHPQRAFRANPDPTKSHALDAKPYYVNQAELSISVNEGKKRKKLKCNYFSLFCIKCHFILYMKECLLHGTFSNNLL</sequence>
<keyword evidence="9" id="KW-0325">Glycoprotein</keyword>
<evidence type="ECO:0000313" key="15">
    <source>
        <dbReference type="Proteomes" id="UP000515129"/>
    </source>
</evidence>
<evidence type="ECO:0000256" key="5">
    <source>
        <dbReference type="ARBA" id="ARBA00022989"/>
    </source>
</evidence>
<feature type="signal peptide" evidence="13">
    <location>
        <begin position="1"/>
        <end position="18"/>
    </location>
</feature>
<keyword evidence="7" id="KW-1015">Disulfide bond</keyword>
<dbReference type="Pfam" id="PF07686">
    <property type="entry name" value="V-set"/>
    <property type="match status" value="1"/>
</dbReference>
<evidence type="ECO:0000256" key="7">
    <source>
        <dbReference type="ARBA" id="ARBA00023157"/>
    </source>
</evidence>
<dbReference type="GO" id="GO:0042130">
    <property type="term" value="P:negative regulation of T cell proliferation"/>
    <property type="evidence" value="ECO:0007669"/>
    <property type="project" value="TreeGrafter"/>
</dbReference>
<evidence type="ECO:0000256" key="1">
    <source>
        <dbReference type="ARBA" id="ARBA00004251"/>
    </source>
</evidence>
<dbReference type="InterPro" id="IPR013106">
    <property type="entry name" value="Ig_V-set"/>
</dbReference>
<evidence type="ECO:0000256" key="9">
    <source>
        <dbReference type="ARBA" id="ARBA00023180"/>
    </source>
</evidence>